<dbReference type="CDD" id="cd01472">
    <property type="entry name" value="vWA_collagen"/>
    <property type="match status" value="1"/>
</dbReference>
<dbReference type="PROSITE" id="PS50234">
    <property type="entry name" value="VWFA"/>
    <property type="match status" value="3"/>
</dbReference>
<dbReference type="Pfam" id="PF00092">
    <property type="entry name" value="VWA"/>
    <property type="match status" value="3"/>
</dbReference>
<feature type="region of interest" description="Disordered" evidence="1">
    <location>
        <begin position="216"/>
        <end position="235"/>
    </location>
</feature>
<accession>A0A210QI43</accession>
<dbReference type="Proteomes" id="UP000242188">
    <property type="component" value="Unassembled WGS sequence"/>
</dbReference>
<dbReference type="OrthoDB" id="6022609at2759"/>
<feature type="domain" description="VWFA" evidence="3">
    <location>
        <begin position="447"/>
        <end position="621"/>
    </location>
</feature>
<evidence type="ECO:0000259" key="3">
    <source>
        <dbReference type="PROSITE" id="PS50234"/>
    </source>
</evidence>
<feature type="chain" id="PRO_5012013018" evidence="2">
    <location>
        <begin position="24"/>
        <end position="624"/>
    </location>
</feature>
<evidence type="ECO:0000256" key="1">
    <source>
        <dbReference type="SAM" id="MobiDB-lite"/>
    </source>
</evidence>
<dbReference type="PANTHER" id="PTHR24020">
    <property type="entry name" value="COLLAGEN ALPHA"/>
    <property type="match status" value="1"/>
</dbReference>
<dbReference type="SMART" id="SM00327">
    <property type="entry name" value="VWA"/>
    <property type="match status" value="3"/>
</dbReference>
<evidence type="ECO:0000313" key="4">
    <source>
        <dbReference type="EMBL" id="OWF48412.1"/>
    </source>
</evidence>
<protein>
    <submittedName>
        <fullName evidence="4">Collagen alpha-4(VI) chain</fullName>
    </submittedName>
</protein>
<dbReference type="InterPro" id="IPR036465">
    <property type="entry name" value="vWFA_dom_sf"/>
</dbReference>
<name>A0A210QI43_MIZYE</name>
<feature type="signal peptide" evidence="2">
    <location>
        <begin position="1"/>
        <end position="23"/>
    </location>
</feature>
<reference evidence="4 5" key="1">
    <citation type="journal article" date="2017" name="Nat. Ecol. Evol.">
        <title>Scallop genome provides insights into evolution of bilaterian karyotype and development.</title>
        <authorList>
            <person name="Wang S."/>
            <person name="Zhang J."/>
            <person name="Jiao W."/>
            <person name="Li J."/>
            <person name="Xun X."/>
            <person name="Sun Y."/>
            <person name="Guo X."/>
            <person name="Huan P."/>
            <person name="Dong B."/>
            <person name="Zhang L."/>
            <person name="Hu X."/>
            <person name="Sun X."/>
            <person name="Wang J."/>
            <person name="Zhao C."/>
            <person name="Wang Y."/>
            <person name="Wang D."/>
            <person name="Huang X."/>
            <person name="Wang R."/>
            <person name="Lv J."/>
            <person name="Li Y."/>
            <person name="Zhang Z."/>
            <person name="Liu B."/>
            <person name="Lu W."/>
            <person name="Hui Y."/>
            <person name="Liang J."/>
            <person name="Zhou Z."/>
            <person name="Hou R."/>
            <person name="Li X."/>
            <person name="Liu Y."/>
            <person name="Li H."/>
            <person name="Ning X."/>
            <person name="Lin Y."/>
            <person name="Zhao L."/>
            <person name="Xing Q."/>
            <person name="Dou J."/>
            <person name="Li Y."/>
            <person name="Mao J."/>
            <person name="Guo H."/>
            <person name="Dou H."/>
            <person name="Li T."/>
            <person name="Mu C."/>
            <person name="Jiang W."/>
            <person name="Fu Q."/>
            <person name="Fu X."/>
            <person name="Miao Y."/>
            <person name="Liu J."/>
            <person name="Yu Q."/>
            <person name="Li R."/>
            <person name="Liao H."/>
            <person name="Li X."/>
            <person name="Kong Y."/>
            <person name="Jiang Z."/>
            <person name="Chourrout D."/>
            <person name="Li R."/>
            <person name="Bao Z."/>
        </authorList>
    </citation>
    <scope>NUCLEOTIDE SEQUENCE [LARGE SCALE GENOMIC DNA]</scope>
    <source>
        <strain evidence="4 5">PY_sf001</strain>
    </source>
</reference>
<keyword evidence="5" id="KW-1185">Reference proteome</keyword>
<dbReference type="EMBL" id="NEDP02003547">
    <property type="protein sequence ID" value="OWF48412.1"/>
    <property type="molecule type" value="Genomic_DNA"/>
</dbReference>
<comment type="caution">
    <text evidence="4">The sequence shown here is derived from an EMBL/GenBank/DDBJ whole genome shotgun (WGS) entry which is preliminary data.</text>
</comment>
<dbReference type="PRINTS" id="PR00453">
    <property type="entry name" value="VWFADOMAIN"/>
</dbReference>
<feature type="domain" description="VWFA" evidence="3">
    <location>
        <begin position="244"/>
        <end position="418"/>
    </location>
</feature>
<evidence type="ECO:0000256" key="2">
    <source>
        <dbReference type="SAM" id="SignalP"/>
    </source>
</evidence>
<keyword evidence="2" id="KW-0732">Signal</keyword>
<sequence>MARIIISLPALLCLIGLLHSTEGANCNEKVADIVFLLDSSTSIRTEQFQEQLHFVQNVADNFKIGSNNIQVGAITFSDETLLNFHLNEHQTTAELKSAISEIPYIGGGTNTAKAIAYAREEMFKPEHGGRAWAAKILVLITDGFLNRNHYVAAQQEAYFAKHTNITIMAIGVGSGVQDMDLEGLASTPREKYVFRVDEYQALNTLRNELSIKTCEGPLQKDQSNEKNLEPEKQPKKFCGGKPADMYFLLDSSNSIHITDFDRQLRFVSDIVDIFDISESHTRVGVTLYSDRTHPVIPINNDFDKDELKFRVRNLHRLTGNTNTAAALKNVREYGFRDDIARSEVAHIVVLLTDGKSTNTFKTEREAELAHKAGIYVFAIGIGDMASIPELMAIASDPAESFMFKVNNYNALRHLRNILAIKACTVEATQNDKSVENNFACGTYGPRDIMFVFDGVSLGLEKSTVLRKAIGKIAKNMGLESKQDQRVGVMSEVYAHGTDSRLAEIRDQESFEERLDNAKEGKLRTLLRKLRHHSFLPINGGRSNAEHVAVLFLDRRSEITPLVIHEAIRTAFKIKLYVVVVGDEGSVPDADRMCSSPPDRYLLHVPTYADVSASTVSIARQICDA</sequence>
<organism evidence="4 5">
    <name type="scientific">Mizuhopecten yessoensis</name>
    <name type="common">Japanese scallop</name>
    <name type="synonym">Patinopecten yessoensis</name>
    <dbReference type="NCBI Taxonomy" id="6573"/>
    <lineage>
        <taxon>Eukaryota</taxon>
        <taxon>Metazoa</taxon>
        <taxon>Spiralia</taxon>
        <taxon>Lophotrochozoa</taxon>
        <taxon>Mollusca</taxon>
        <taxon>Bivalvia</taxon>
        <taxon>Autobranchia</taxon>
        <taxon>Pteriomorphia</taxon>
        <taxon>Pectinida</taxon>
        <taxon>Pectinoidea</taxon>
        <taxon>Pectinidae</taxon>
        <taxon>Mizuhopecten</taxon>
    </lineage>
</organism>
<dbReference type="Gene3D" id="3.40.50.410">
    <property type="entry name" value="von Willebrand factor, type A domain"/>
    <property type="match status" value="3"/>
</dbReference>
<dbReference type="InterPro" id="IPR002035">
    <property type="entry name" value="VWF_A"/>
</dbReference>
<dbReference type="InterPro" id="IPR050525">
    <property type="entry name" value="ECM_Assembly_Org"/>
</dbReference>
<dbReference type="GO" id="GO:0005581">
    <property type="term" value="C:collagen trimer"/>
    <property type="evidence" value="ECO:0007669"/>
    <property type="project" value="UniProtKB-KW"/>
</dbReference>
<dbReference type="CDD" id="cd01450">
    <property type="entry name" value="vWFA_subfamily_ECM"/>
    <property type="match status" value="1"/>
</dbReference>
<gene>
    <name evidence="4" type="ORF">KP79_PYT14769</name>
</gene>
<proteinExistence type="predicted"/>
<feature type="compositionally biased region" description="Basic and acidic residues" evidence="1">
    <location>
        <begin position="222"/>
        <end position="234"/>
    </location>
</feature>
<feature type="domain" description="VWFA" evidence="3">
    <location>
        <begin position="32"/>
        <end position="209"/>
    </location>
</feature>
<dbReference type="PANTHER" id="PTHR24020:SF84">
    <property type="entry name" value="VWFA DOMAIN-CONTAINING PROTEIN"/>
    <property type="match status" value="1"/>
</dbReference>
<dbReference type="SUPFAM" id="SSF53300">
    <property type="entry name" value="vWA-like"/>
    <property type="match status" value="3"/>
</dbReference>
<dbReference type="AlphaFoldDB" id="A0A210QI43"/>
<keyword evidence="4" id="KW-0176">Collagen</keyword>
<evidence type="ECO:0000313" key="5">
    <source>
        <dbReference type="Proteomes" id="UP000242188"/>
    </source>
</evidence>
<dbReference type="STRING" id="6573.A0A210QI43"/>